<dbReference type="Proteomes" id="UP001145072">
    <property type="component" value="Unassembled WGS sequence"/>
</dbReference>
<evidence type="ECO:0000256" key="1">
    <source>
        <dbReference type="SAM" id="Phobius"/>
    </source>
</evidence>
<sequence length="207" mass="23777">MEKTDNIFFRVLDIFAHFVLLNVLWMIACIPIVTFFPATTAMFAVVRKWSTQGIEAGAVRPFIRSFKENFKKSFLLGIVGLFVTIILVLDYSIVLENEFTGRSVVLTLLLFATILFAFTSLYVFFILVNYELRLRDTLKNALFLSISYIFHTLLCFVIIFGMIIVIYFMPALFIIFGSVSSFVLYFIFQNITVRIQQSSKTLGKTSV</sequence>
<evidence type="ECO:0000313" key="2">
    <source>
        <dbReference type="EMBL" id="MDC3421558.1"/>
    </source>
</evidence>
<keyword evidence="1" id="KW-1133">Transmembrane helix</keyword>
<feature type="transmembrane region" description="Helical" evidence="1">
    <location>
        <begin position="142"/>
        <end position="165"/>
    </location>
</feature>
<dbReference type="InterPro" id="IPR006938">
    <property type="entry name" value="DUF624"/>
</dbReference>
<dbReference type="AlphaFoldDB" id="A0A9X3WMM5"/>
<proteinExistence type="predicted"/>
<dbReference type="EMBL" id="JAMQJZ010000012">
    <property type="protein sequence ID" value="MDC3421558.1"/>
    <property type="molecule type" value="Genomic_DNA"/>
</dbReference>
<feature type="transmembrane region" description="Helical" evidence="1">
    <location>
        <begin position="14"/>
        <end position="38"/>
    </location>
</feature>
<gene>
    <name evidence="2" type="ORF">NC661_14385</name>
</gene>
<feature type="transmembrane region" description="Helical" evidence="1">
    <location>
        <begin position="74"/>
        <end position="94"/>
    </location>
</feature>
<feature type="transmembrane region" description="Helical" evidence="1">
    <location>
        <begin position="106"/>
        <end position="130"/>
    </location>
</feature>
<protein>
    <submittedName>
        <fullName evidence="2">DUF624 domain-containing protein</fullName>
    </submittedName>
</protein>
<evidence type="ECO:0000313" key="3">
    <source>
        <dbReference type="Proteomes" id="UP001145072"/>
    </source>
</evidence>
<feature type="transmembrane region" description="Helical" evidence="1">
    <location>
        <begin position="171"/>
        <end position="188"/>
    </location>
</feature>
<dbReference type="RefSeq" id="WP_259870766.1">
    <property type="nucleotide sequence ID" value="NZ_JAMQJZ010000012.1"/>
</dbReference>
<keyword evidence="1" id="KW-0812">Transmembrane</keyword>
<keyword evidence="1" id="KW-0472">Membrane</keyword>
<accession>A0A9X3WMM5</accession>
<organism evidence="2 3">
    <name type="scientific">Aquibacillus koreensis</name>
    <dbReference type="NCBI Taxonomy" id="279446"/>
    <lineage>
        <taxon>Bacteria</taxon>
        <taxon>Bacillati</taxon>
        <taxon>Bacillota</taxon>
        <taxon>Bacilli</taxon>
        <taxon>Bacillales</taxon>
        <taxon>Bacillaceae</taxon>
        <taxon>Aquibacillus</taxon>
    </lineage>
</organism>
<dbReference type="Pfam" id="PF04854">
    <property type="entry name" value="DUF624"/>
    <property type="match status" value="1"/>
</dbReference>
<name>A0A9X3WMM5_9BACI</name>
<comment type="caution">
    <text evidence="2">The sequence shown here is derived from an EMBL/GenBank/DDBJ whole genome shotgun (WGS) entry which is preliminary data.</text>
</comment>
<keyword evidence="3" id="KW-1185">Reference proteome</keyword>
<dbReference type="PROSITE" id="PS51257">
    <property type="entry name" value="PROKAR_LIPOPROTEIN"/>
    <property type="match status" value="1"/>
</dbReference>
<reference evidence="2" key="1">
    <citation type="submission" date="2022-06" db="EMBL/GenBank/DDBJ databases">
        <title>Aquibacillus sp. a new bacterium isolated from soil saline samples.</title>
        <authorList>
            <person name="Galisteo C."/>
            <person name="De La Haba R."/>
            <person name="Sanchez-Porro C."/>
            <person name="Ventosa A."/>
        </authorList>
    </citation>
    <scope>NUCLEOTIDE SEQUENCE</scope>
    <source>
        <strain evidence="2">JCM 12387</strain>
    </source>
</reference>